<dbReference type="Proteomes" id="UP000248584">
    <property type="component" value="Unassembled WGS sequence"/>
</dbReference>
<evidence type="ECO:0000313" key="2">
    <source>
        <dbReference type="EMBL" id="PZX37887.1"/>
    </source>
</evidence>
<evidence type="ECO:0000256" key="1">
    <source>
        <dbReference type="SAM" id="MobiDB-lite"/>
    </source>
</evidence>
<gene>
    <name evidence="2" type="ORF">LX97_02982</name>
</gene>
<feature type="region of interest" description="Disordered" evidence="1">
    <location>
        <begin position="42"/>
        <end position="61"/>
    </location>
</feature>
<organism evidence="2 3">
    <name type="scientific">Nonlabens dokdonensis</name>
    <dbReference type="NCBI Taxonomy" id="328515"/>
    <lineage>
        <taxon>Bacteria</taxon>
        <taxon>Pseudomonadati</taxon>
        <taxon>Bacteroidota</taxon>
        <taxon>Flavobacteriia</taxon>
        <taxon>Flavobacteriales</taxon>
        <taxon>Flavobacteriaceae</taxon>
        <taxon>Nonlabens</taxon>
    </lineage>
</organism>
<comment type="caution">
    <text evidence="2">The sequence shown here is derived from an EMBL/GenBank/DDBJ whole genome shotgun (WGS) entry which is preliminary data.</text>
</comment>
<evidence type="ECO:0000313" key="3">
    <source>
        <dbReference type="Proteomes" id="UP000248584"/>
    </source>
</evidence>
<protein>
    <submittedName>
        <fullName evidence="2">Uncharacterized protein</fullName>
    </submittedName>
</protein>
<proteinExistence type="predicted"/>
<accession>A0ABX5PV39</accession>
<dbReference type="EMBL" id="QKZR01000006">
    <property type="protein sequence ID" value="PZX37887.1"/>
    <property type="molecule type" value="Genomic_DNA"/>
</dbReference>
<reference evidence="2 3" key="1">
    <citation type="submission" date="2018-06" db="EMBL/GenBank/DDBJ databases">
        <title>Genomic Encyclopedia of Archaeal and Bacterial Type Strains, Phase II (KMG-II): from individual species to whole genera.</title>
        <authorList>
            <person name="Goeker M."/>
        </authorList>
    </citation>
    <scope>NUCLEOTIDE SEQUENCE [LARGE SCALE GENOMIC DNA]</scope>
    <source>
        <strain evidence="2 3">DSM 17205</strain>
    </source>
</reference>
<keyword evidence="3" id="KW-1185">Reference proteome</keyword>
<name>A0ABX5PV39_9FLAO</name>
<sequence length="61" mass="7147">MKVTFTTKEQSNLLQEEEFLKLSGGERLMRFISISTSMINMPQARPFQPNPDNFILEKKKK</sequence>
<dbReference type="RefSeq" id="WP_015363718.1">
    <property type="nucleotide sequence ID" value="NZ_QKZR01000006.1"/>
</dbReference>